<dbReference type="RefSeq" id="WP_032699644.1">
    <property type="nucleotide sequence ID" value="NZ_BIIS01000033.1"/>
</dbReference>
<comment type="caution">
    <text evidence="8">The sequence shown here is derived from an EMBL/GenBank/DDBJ whole genome shotgun (WGS) entry which is preliminary data.</text>
</comment>
<evidence type="ECO:0000256" key="4">
    <source>
        <dbReference type="ARBA" id="ARBA00023163"/>
    </source>
</evidence>
<dbReference type="CDD" id="cd08474">
    <property type="entry name" value="PBP2_CrgA_like_5"/>
    <property type="match status" value="1"/>
</dbReference>
<evidence type="ECO:0000313" key="7">
    <source>
        <dbReference type="EMBL" id="MDZ7467309.1"/>
    </source>
</evidence>
<dbReference type="EMBL" id="JAXUDK010000010">
    <property type="protein sequence ID" value="MDZ7467309.1"/>
    <property type="molecule type" value="Genomic_DNA"/>
</dbReference>
<evidence type="ECO:0000313" key="9">
    <source>
        <dbReference type="EMBL" id="SAQ09906.1"/>
    </source>
</evidence>
<reference evidence="9 10" key="1">
    <citation type="submission" date="2016-05" db="EMBL/GenBank/DDBJ databases">
        <authorList>
            <consortium name="Pathogen Informatics"/>
        </authorList>
    </citation>
    <scope>NUCLEOTIDE SEQUENCE [LARGE SCALE GENOMIC DNA]</scope>
    <source>
        <strain evidence="9 10">2880STDY5682802</strain>
    </source>
</reference>
<dbReference type="PANTHER" id="PTHR30537:SF5">
    <property type="entry name" value="HTH-TYPE TRANSCRIPTIONAL ACTIVATOR TTDR-RELATED"/>
    <property type="match status" value="1"/>
</dbReference>
<dbReference type="Proteomes" id="UP000864422">
    <property type="component" value="Unassembled WGS sequence"/>
</dbReference>
<dbReference type="Pfam" id="PF00126">
    <property type="entry name" value="HTH_1"/>
    <property type="match status" value="1"/>
</dbReference>
<feature type="domain" description="HTH lysR-type" evidence="5">
    <location>
        <begin position="4"/>
        <end position="61"/>
    </location>
</feature>
<protein>
    <submittedName>
        <fullName evidence="8 9">Transcriptional regulator</fullName>
    </submittedName>
</protein>
<dbReference type="EMBL" id="DACSEA010000030">
    <property type="protein sequence ID" value="HAT1608328.1"/>
    <property type="molecule type" value="Genomic_DNA"/>
</dbReference>
<accession>A0A2X2EK61</accession>
<dbReference type="InterPro" id="IPR000847">
    <property type="entry name" value="LysR_HTH_N"/>
</dbReference>
<dbReference type="Gene3D" id="3.40.190.290">
    <property type="match status" value="1"/>
</dbReference>
<dbReference type="PANTHER" id="PTHR30537">
    <property type="entry name" value="HTH-TYPE TRANSCRIPTIONAL REGULATOR"/>
    <property type="match status" value="1"/>
</dbReference>
<evidence type="ECO:0000313" key="6">
    <source>
        <dbReference type="EMBL" id="HAT1608328.1"/>
    </source>
</evidence>
<reference evidence="6" key="2">
    <citation type="journal article" date="2018" name="Genome Biol.">
        <title>SKESA: strategic k-mer extension for scrupulous assemblies.</title>
        <authorList>
            <person name="Souvorov A."/>
            <person name="Agarwala R."/>
            <person name="Lipman D.J."/>
        </authorList>
    </citation>
    <scope>NUCLEOTIDE SEQUENCE</scope>
    <source>
        <strain evidence="6">MISC063</strain>
    </source>
</reference>
<reference evidence="6" key="4">
    <citation type="submission" date="2020-11" db="EMBL/GenBank/DDBJ databases">
        <authorList>
            <consortium name="NCBI Pathogen Detection Project"/>
        </authorList>
    </citation>
    <scope>NUCLEOTIDE SEQUENCE</scope>
    <source>
        <strain evidence="6">MISC063</strain>
    </source>
</reference>
<reference evidence="7 12" key="5">
    <citation type="submission" date="2023-12" db="EMBL/GenBank/DDBJ databases">
        <title>N/s.</title>
        <authorList>
            <person name="Dale J."/>
        </authorList>
    </citation>
    <scope>NUCLEOTIDE SEQUENCE [LARGE SCALE GENOMIC DNA]</scope>
    <source>
        <strain evidence="7 12">2023EL-01226</strain>
    </source>
</reference>
<keyword evidence="12" id="KW-1185">Reference proteome</keyword>
<dbReference type="Pfam" id="PF03466">
    <property type="entry name" value="LysR_substrate"/>
    <property type="match status" value="1"/>
</dbReference>
<evidence type="ECO:0000313" key="12">
    <source>
        <dbReference type="Proteomes" id="UP001293169"/>
    </source>
</evidence>
<dbReference type="InterPro" id="IPR036390">
    <property type="entry name" value="WH_DNA-bd_sf"/>
</dbReference>
<dbReference type="Proteomes" id="UP001293169">
    <property type="component" value="Unassembled WGS sequence"/>
</dbReference>
<gene>
    <name evidence="9" type="primary">dmlR_28</name>
    <name evidence="8" type="ORF">DN603_27775</name>
    <name evidence="6" type="ORF">I8Y23_004710</name>
    <name evidence="9" type="ORF">SAMEA2273876_04944</name>
    <name evidence="7" type="ORF">U5E74_16875</name>
</gene>
<name>A0A2X2EK61_RAOPL</name>
<dbReference type="InterPro" id="IPR058163">
    <property type="entry name" value="LysR-type_TF_proteobact-type"/>
</dbReference>
<reference evidence="8 11" key="3">
    <citation type="submission" date="2018-06" db="EMBL/GenBank/DDBJ databases">
        <title>Carbapenemase-producing Enterobacteriaceae present in wastewater treatment plant effluent and nearby surface waters in the US.</title>
        <authorList>
            <person name="Mathys D.A."/>
            <person name="Mollenkopf D.F."/>
            <person name="Feicht S.M."/>
            <person name="Adams R.J."/>
            <person name="Albers A.L."/>
            <person name="Stuever D.M."/>
            <person name="Daniels J.B."/>
            <person name="Wittum T.E."/>
        </authorList>
    </citation>
    <scope>NUCLEOTIDE SEQUENCE [LARGE SCALE GENOMIC DNA]</scope>
    <source>
        <strain evidence="8 11">GEO_47_Down_B</strain>
    </source>
</reference>
<dbReference type="Proteomes" id="UP000078124">
    <property type="component" value="Unassembled WGS sequence"/>
</dbReference>
<sequence length="301" mass="33248">MSRITLTDLDAVMAIARRGTFRAAAIELGVSTTALSHIIAKFEAEMGVRLFNRTTRSVGLTDAGRLFIDNIGPSLQGVHQALEVVRSRSETPSGVLRINTPPFAARALLSRVVLEFLRRYPQMQVDIVTDGRLIDIVAEGFDMGVRVASLIPEDMIALSLGQPQRYAVVASAHYLSHHKRPETPADLLNHPCIRVRLPDGSLYRWHLEKQGETVQVDVRGQLTLDEASLARIAVLEHAGIGFFLEQDVIEDIQAGRLIRLLDDWTPPFPGLCLYYPGRRHPSAGLAAFLALAREFAQSASR</sequence>
<evidence type="ECO:0000256" key="2">
    <source>
        <dbReference type="ARBA" id="ARBA00023015"/>
    </source>
</evidence>
<dbReference type="PROSITE" id="PS50931">
    <property type="entry name" value="HTH_LYSR"/>
    <property type="match status" value="1"/>
</dbReference>
<dbReference type="Gene3D" id="1.10.10.10">
    <property type="entry name" value="Winged helix-like DNA-binding domain superfamily/Winged helix DNA-binding domain"/>
    <property type="match status" value="1"/>
</dbReference>
<dbReference type="InterPro" id="IPR036388">
    <property type="entry name" value="WH-like_DNA-bd_sf"/>
</dbReference>
<organism evidence="8 11">
    <name type="scientific">Raoultella planticola</name>
    <name type="common">Klebsiella planticola</name>
    <dbReference type="NCBI Taxonomy" id="575"/>
    <lineage>
        <taxon>Bacteria</taxon>
        <taxon>Pseudomonadati</taxon>
        <taxon>Pseudomonadota</taxon>
        <taxon>Gammaproteobacteria</taxon>
        <taxon>Enterobacterales</taxon>
        <taxon>Enterobacteriaceae</taxon>
        <taxon>Klebsiella/Raoultella group</taxon>
        <taxon>Raoultella</taxon>
    </lineage>
</organism>
<keyword evidence="4" id="KW-0804">Transcription</keyword>
<keyword evidence="3" id="KW-0238">DNA-binding</keyword>
<dbReference type="SUPFAM" id="SSF46785">
    <property type="entry name" value="Winged helix' DNA-binding domain"/>
    <property type="match status" value="1"/>
</dbReference>
<dbReference type="SUPFAM" id="SSF53850">
    <property type="entry name" value="Periplasmic binding protein-like II"/>
    <property type="match status" value="1"/>
</dbReference>
<dbReference type="GO" id="GO:0003700">
    <property type="term" value="F:DNA-binding transcription factor activity"/>
    <property type="evidence" value="ECO:0007669"/>
    <property type="project" value="InterPro"/>
</dbReference>
<evidence type="ECO:0000313" key="11">
    <source>
        <dbReference type="Proteomes" id="UP000288843"/>
    </source>
</evidence>
<dbReference type="InterPro" id="IPR005119">
    <property type="entry name" value="LysR_subst-bd"/>
</dbReference>
<dbReference type="GO" id="GO:0003677">
    <property type="term" value="F:DNA binding"/>
    <property type="evidence" value="ECO:0007669"/>
    <property type="project" value="UniProtKB-KW"/>
</dbReference>
<dbReference type="AlphaFoldDB" id="A0A2X2EK61"/>
<evidence type="ECO:0000259" key="5">
    <source>
        <dbReference type="PROSITE" id="PS50931"/>
    </source>
</evidence>
<dbReference type="GeneID" id="57430907"/>
<comment type="similarity">
    <text evidence="1">Belongs to the LysR transcriptional regulatory family.</text>
</comment>
<dbReference type="EMBL" id="QKOX01000047">
    <property type="protein sequence ID" value="RWT15419.1"/>
    <property type="molecule type" value="Genomic_DNA"/>
</dbReference>
<keyword evidence="2" id="KW-0805">Transcription regulation</keyword>
<evidence type="ECO:0000313" key="10">
    <source>
        <dbReference type="Proteomes" id="UP000078124"/>
    </source>
</evidence>
<evidence type="ECO:0000313" key="8">
    <source>
        <dbReference type="EMBL" id="RWT15419.1"/>
    </source>
</evidence>
<dbReference type="Proteomes" id="UP000288843">
    <property type="component" value="Unassembled WGS sequence"/>
</dbReference>
<evidence type="ECO:0000256" key="1">
    <source>
        <dbReference type="ARBA" id="ARBA00009437"/>
    </source>
</evidence>
<dbReference type="EMBL" id="FLAC01000027">
    <property type="protein sequence ID" value="SAQ09906.1"/>
    <property type="molecule type" value="Genomic_DNA"/>
</dbReference>
<proteinExistence type="inferred from homology"/>
<evidence type="ECO:0000256" key="3">
    <source>
        <dbReference type="ARBA" id="ARBA00023125"/>
    </source>
</evidence>
<dbReference type="FunFam" id="1.10.10.10:FF:000001">
    <property type="entry name" value="LysR family transcriptional regulator"/>
    <property type="match status" value="1"/>
</dbReference>